<gene>
    <name evidence="1" type="ORF">CYMTET_11944</name>
</gene>
<name>A0AAE0LCC6_9CHLO</name>
<dbReference type="AlphaFoldDB" id="A0AAE0LCC6"/>
<keyword evidence="2" id="KW-1185">Reference proteome</keyword>
<dbReference type="Proteomes" id="UP001190700">
    <property type="component" value="Unassembled WGS sequence"/>
</dbReference>
<dbReference type="EMBL" id="LGRX02004486">
    <property type="protein sequence ID" value="KAK3280201.1"/>
    <property type="molecule type" value="Genomic_DNA"/>
</dbReference>
<comment type="caution">
    <text evidence="1">The sequence shown here is derived from an EMBL/GenBank/DDBJ whole genome shotgun (WGS) entry which is preliminary data.</text>
</comment>
<accession>A0AAE0LCC6</accession>
<sequence length="280" mass="31206">MASHDMFNTAEQALKTLCVSDFFVEHLSAFGRHVKNGKDDQNKQAVVALHTRARETADYQCAEDRDPLSKLNVCMLVPFFTGSVPSTGPHSFGSAEERAFYLQATLCSLFKHFTGHLVVGVCTPTSEVGMRDKEVAQDVINRLRSKMDDIEVEIVEVDCSEMTNNLPNQVLLYGQKIYREGIVNKQLVVFTESDQVFHFSSTAVRNQLFNTTSSSKTYVSPYRLEESYHQRMKSGVKTHAARVKDTTGPVIKLEGGREYTVANFCSASKTIKGRTKGVTG</sequence>
<evidence type="ECO:0000313" key="2">
    <source>
        <dbReference type="Proteomes" id="UP001190700"/>
    </source>
</evidence>
<protein>
    <submittedName>
        <fullName evidence="1">Uncharacterized protein</fullName>
    </submittedName>
</protein>
<organism evidence="1 2">
    <name type="scientific">Cymbomonas tetramitiformis</name>
    <dbReference type="NCBI Taxonomy" id="36881"/>
    <lineage>
        <taxon>Eukaryota</taxon>
        <taxon>Viridiplantae</taxon>
        <taxon>Chlorophyta</taxon>
        <taxon>Pyramimonadophyceae</taxon>
        <taxon>Pyramimonadales</taxon>
        <taxon>Pyramimonadaceae</taxon>
        <taxon>Cymbomonas</taxon>
    </lineage>
</organism>
<proteinExistence type="predicted"/>
<evidence type="ECO:0000313" key="1">
    <source>
        <dbReference type="EMBL" id="KAK3280201.1"/>
    </source>
</evidence>
<reference evidence="1 2" key="1">
    <citation type="journal article" date="2015" name="Genome Biol. Evol.">
        <title>Comparative Genomics of a Bacterivorous Green Alga Reveals Evolutionary Causalities and Consequences of Phago-Mixotrophic Mode of Nutrition.</title>
        <authorList>
            <person name="Burns J.A."/>
            <person name="Paasch A."/>
            <person name="Narechania A."/>
            <person name="Kim E."/>
        </authorList>
    </citation>
    <scope>NUCLEOTIDE SEQUENCE [LARGE SCALE GENOMIC DNA]</scope>
    <source>
        <strain evidence="1 2">PLY_AMNH</strain>
    </source>
</reference>